<evidence type="ECO:0000313" key="2">
    <source>
        <dbReference type="EMBL" id="QJA49946.1"/>
    </source>
</evidence>
<reference evidence="2" key="1">
    <citation type="submission" date="2020-03" db="EMBL/GenBank/DDBJ databases">
        <title>The deep terrestrial virosphere.</title>
        <authorList>
            <person name="Holmfeldt K."/>
            <person name="Nilsson E."/>
            <person name="Simone D."/>
            <person name="Lopez-Fernandez M."/>
            <person name="Wu X."/>
            <person name="de Brujin I."/>
            <person name="Lundin D."/>
            <person name="Andersson A."/>
            <person name="Bertilsson S."/>
            <person name="Dopson M."/>
        </authorList>
    </citation>
    <scope>NUCLEOTIDE SEQUENCE</scope>
    <source>
        <strain evidence="2">TM448A01540</strain>
    </source>
</reference>
<dbReference type="InterPro" id="IPR023346">
    <property type="entry name" value="Lysozyme-like_dom_sf"/>
</dbReference>
<feature type="domain" description="Transglycosylase SLT" evidence="1">
    <location>
        <begin position="166"/>
        <end position="218"/>
    </location>
</feature>
<dbReference type="AlphaFoldDB" id="A0A6H1ZPU0"/>
<dbReference type="Pfam" id="PF01464">
    <property type="entry name" value="SLT"/>
    <property type="match status" value="1"/>
</dbReference>
<dbReference type="InterPro" id="IPR008258">
    <property type="entry name" value="Transglycosylase_SLT_dom_1"/>
</dbReference>
<gene>
    <name evidence="2" type="ORF">TM448A01540_0002</name>
</gene>
<accession>A0A6H1ZPU0</accession>
<dbReference type="SUPFAM" id="SSF53955">
    <property type="entry name" value="Lysozyme-like"/>
    <property type="match status" value="1"/>
</dbReference>
<evidence type="ECO:0000259" key="1">
    <source>
        <dbReference type="Pfam" id="PF01464"/>
    </source>
</evidence>
<protein>
    <submittedName>
        <fullName evidence="2">Putative transglycosylase</fullName>
    </submittedName>
</protein>
<dbReference type="EMBL" id="MT144165">
    <property type="protein sequence ID" value="QJA49946.1"/>
    <property type="molecule type" value="Genomic_DNA"/>
</dbReference>
<proteinExistence type="predicted"/>
<organism evidence="2">
    <name type="scientific">viral metagenome</name>
    <dbReference type="NCBI Taxonomy" id="1070528"/>
    <lineage>
        <taxon>unclassified sequences</taxon>
        <taxon>metagenomes</taxon>
        <taxon>organismal metagenomes</taxon>
    </lineage>
</organism>
<sequence>MDAEMKQNLLGRPSAFAIVACAVSALALSASAHGLRSHSEIEAAAFAAVRDGPGLDLLTDPTPTLDMLAADPVARAIRAEADASRLVGRALPHVPTAPDAAAPLDPLIAAKVASTFAAFSEPGATRPAAPVQAFSFQRYLSRAARAPRTRRASSRSSTPAAHVQFAIQAAAERSGVSHGYLWRAAKRESSFDPSARAATSTAAGLYQFIETTWLLTVRRHGASYGLGHLASQIHLDRNGEPFVNDRVVRRQILALRYDAQLSAYLAGEFTRENASALRSYLRRPPRDGELYMAHFLGSGGAVSLLRANAHDPARSAAGLFPRAASANPSLFYAGGRPRSVASLRMLLISKGEAA</sequence>
<name>A0A6H1ZPU0_9ZZZZ</name>
<dbReference type="Gene3D" id="1.10.530.10">
    <property type="match status" value="1"/>
</dbReference>